<dbReference type="OrthoDB" id="346673at2759"/>
<comment type="similarity">
    <text evidence="2 5">Belongs to the ORC2 family.</text>
</comment>
<feature type="region of interest" description="Disordered" evidence="6">
    <location>
        <begin position="1"/>
        <end position="40"/>
    </location>
</feature>
<feature type="domain" description="Origin recognition complex subunit 2 RecA-like" evidence="7">
    <location>
        <begin position="217"/>
        <end position="420"/>
    </location>
</feature>
<dbReference type="GO" id="GO:0006260">
    <property type="term" value="P:DNA replication"/>
    <property type="evidence" value="ECO:0007669"/>
    <property type="project" value="UniProtKB-UniRule"/>
</dbReference>
<evidence type="ECO:0000256" key="2">
    <source>
        <dbReference type="ARBA" id="ARBA00007421"/>
    </source>
</evidence>
<feature type="compositionally biased region" description="Basic residues" evidence="6">
    <location>
        <begin position="127"/>
        <end position="142"/>
    </location>
</feature>
<accession>A0A427Y3B1</accession>
<sequence>MPAASFSRTTKRARTSALRGGEFEYGLDTPDDLEPTSEASASHLVSFLTGYDNRAAYNANGEDDPDGAGSSDEDPDPLAGGVDEDDDYDEDEDEEDDGVSTPTKRSRTGLVGTPGTRTPSSLGTPTPRKRRTGTTTPRKKKSALQLQQDQANESGLGFIRPSRSDAYFLLASRPARTSGNSYSSLVRPLSQAEYEQHSNSARAQSSSAASRRVVDRLVAGSEERWDQWEAEMDQGFNLIFYGFGSKRRPLNRFVQKRLGTRGHCVVVNGHFPGMGIREVLSQIEDALSVPQDIPVPASCTTPLDRAAHRVYAYFVPPEAILASKGRSAASSSSIHSTSPTPLYLVIHNIDSPSLRTLRSLSVLSLLASSPRIHLLASFDHLHTPLLFSTSQSCCPPHTYSAGSWTGSVQPSRGFNWLYHNLTTYDDYDLELSYQRLSATSTTLSGLSSSSGISEEGALQILRSVPPMALRLLKLLLTKQLASLPPNPSAHVAHPANQVAPAFAIDNDILQALAREKFIAREEERYNALMGEFKDHGLVVEAGLDGESRTGRWIWVPLGKAAVERVVEAMGEVQV</sequence>
<dbReference type="GO" id="GO:0003688">
    <property type="term" value="F:DNA replication origin binding"/>
    <property type="evidence" value="ECO:0007669"/>
    <property type="project" value="UniProtKB-UniRule"/>
</dbReference>
<comment type="caution">
    <text evidence="9">The sequence shown here is derived from an EMBL/GenBank/DDBJ whole genome shotgun (WGS) entry which is preliminary data.</text>
</comment>
<dbReference type="Proteomes" id="UP000279259">
    <property type="component" value="Unassembled WGS sequence"/>
</dbReference>
<reference evidence="9 10" key="1">
    <citation type="submission" date="2018-11" db="EMBL/GenBank/DDBJ databases">
        <title>Genome sequence of Saitozyma podzolica DSM 27192.</title>
        <authorList>
            <person name="Aliyu H."/>
            <person name="Gorte O."/>
            <person name="Ochsenreither K."/>
        </authorList>
    </citation>
    <scope>NUCLEOTIDE SEQUENCE [LARGE SCALE GENOMIC DNA]</scope>
    <source>
        <strain evidence="9 10">DSM 27192</strain>
    </source>
</reference>
<evidence type="ECO:0000259" key="7">
    <source>
        <dbReference type="Pfam" id="PF04084"/>
    </source>
</evidence>
<dbReference type="GO" id="GO:0005664">
    <property type="term" value="C:nuclear origin of replication recognition complex"/>
    <property type="evidence" value="ECO:0007669"/>
    <property type="project" value="UniProtKB-UniRule"/>
</dbReference>
<evidence type="ECO:0000256" key="5">
    <source>
        <dbReference type="RuleBase" id="RU368084"/>
    </source>
</evidence>
<evidence type="ECO:0000256" key="3">
    <source>
        <dbReference type="ARBA" id="ARBA00022705"/>
    </source>
</evidence>
<evidence type="ECO:0000256" key="6">
    <source>
        <dbReference type="SAM" id="MobiDB-lite"/>
    </source>
</evidence>
<keyword evidence="10" id="KW-1185">Reference proteome</keyword>
<comment type="subcellular location">
    <subcellularLocation>
        <location evidence="1 5">Nucleus</location>
    </subcellularLocation>
</comment>
<dbReference type="Pfam" id="PF04084">
    <property type="entry name" value="RecA-like_ORC2"/>
    <property type="match status" value="1"/>
</dbReference>
<keyword evidence="3 5" id="KW-0235">DNA replication</keyword>
<feature type="compositionally biased region" description="Polar residues" evidence="6">
    <location>
        <begin position="144"/>
        <end position="153"/>
    </location>
</feature>
<comment type="subunit">
    <text evidence="5">Component of the origin recognition complex (ORC).</text>
</comment>
<gene>
    <name evidence="9" type="primary">ORC2</name>
    <name evidence="9" type="ORF">EHS25_003706</name>
</gene>
<name>A0A427Y3B1_9TREE</name>
<feature type="region of interest" description="Disordered" evidence="6">
    <location>
        <begin position="55"/>
        <end position="158"/>
    </location>
</feature>
<dbReference type="EMBL" id="RSCD01000019">
    <property type="protein sequence ID" value="RSH85567.1"/>
    <property type="molecule type" value="Genomic_DNA"/>
</dbReference>
<dbReference type="STRING" id="1890683.A0A427Y3B1"/>
<dbReference type="InterPro" id="IPR056773">
    <property type="entry name" value="WHD_ORC2"/>
</dbReference>
<feature type="domain" description="Origin recognition complex subunit 2 winged-helix" evidence="8">
    <location>
        <begin position="501"/>
        <end position="560"/>
    </location>
</feature>
<keyword evidence="4 5" id="KW-0539">Nucleus</keyword>
<evidence type="ECO:0000256" key="1">
    <source>
        <dbReference type="ARBA" id="ARBA00004123"/>
    </source>
</evidence>
<dbReference type="Pfam" id="PF24882">
    <property type="entry name" value="WHD_ORC2"/>
    <property type="match status" value="1"/>
</dbReference>
<comment type="function">
    <text evidence="5">Component of the origin recognition complex (ORC) that binds origins of replication. DNA-binding is ATP-dependent. ORC is required to assemble the pre-replication complex necessary to initiate DNA replication.</text>
</comment>
<evidence type="ECO:0000313" key="9">
    <source>
        <dbReference type="EMBL" id="RSH85567.1"/>
    </source>
</evidence>
<protein>
    <recommendedName>
        <fullName evidence="5">Origin recognition complex subunit 2</fullName>
    </recommendedName>
</protein>
<proteinExistence type="inferred from homology"/>
<dbReference type="AlphaFoldDB" id="A0A427Y3B1"/>
<dbReference type="InterPro" id="IPR056772">
    <property type="entry name" value="RecA-like_ORC2"/>
</dbReference>
<dbReference type="InterPro" id="IPR007220">
    <property type="entry name" value="ORC2"/>
</dbReference>
<evidence type="ECO:0000256" key="4">
    <source>
        <dbReference type="ARBA" id="ARBA00023242"/>
    </source>
</evidence>
<evidence type="ECO:0000259" key="8">
    <source>
        <dbReference type="Pfam" id="PF24882"/>
    </source>
</evidence>
<evidence type="ECO:0000313" key="10">
    <source>
        <dbReference type="Proteomes" id="UP000279259"/>
    </source>
</evidence>
<dbReference type="PANTHER" id="PTHR14052:SF0">
    <property type="entry name" value="ORIGIN RECOGNITION COMPLEX SUBUNIT 2"/>
    <property type="match status" value="1"/>
</dbReference>
<organism evidence="9 10">
    <name type="scientific">Saitozyma podzolica</name>
    <dbReference type="NCBI Taxonomy" id="1890683"/>
    <lineage>
        <taxon>Eukaryota</taxon>
        <taxon>Fungi</taxon>
        <taxon>Dikarya</taxon>
        <taxon>Basidiomycota</taxon>
        <taxon>Agaricomycotina</taxon>
        <taxon>Tremellomycetes</taxon>
        <taxon>Tremellales</taxon>
        <taxon>Trimorphomycetaceae</taxon>
        <taxon>Saitozyma</taxon>
    </lineage>
</organism>
<dbReference type="PANTHER" id="PTHR14052">
    <property type="entry name" value="ORIGIN RECOGNITION COMPLEX SUBUNIT 2"/>
    <property type="match status" value="1"/>
</dbReference>
<feature type="compositionally biased region" description="Acidic residues" evidence="6">
    <location>
        <begin position="61"/>
        <end position="98"/>
    </location>
</feature>